<keyword evidence="2 4" id="KW-0641">Proline biosynthesis</keyword>
<sequence length="275" mass="29207">MLINKRICFIGAGAMAEAILSGLIRKGVVNSEFLSVTNRSNESRLHELSQKYGVQADASRKSEFIKHADILMLAMKPKDTAATLEEIRAFTHSGQLIISVAAGVTTDRISALLGHDAPVIRSMPNTSAAIGQSVTGLCGGAAAEAIHFETASQIFESIGKVFQVEEGKIDSLTAVSGSGPAFFYYFVEAMLAGARDVGLDERFATELVQHTMLGAANMLIQSGKEPSKLRVEICSPGGTTLAGLDVLQSRGFEDAIRLCVQAAARRAAELGKKFS</sequence>
<dbReference type="InterPro" id="IPR000304">
    <property type="entry name" value="Pyrroline-COOH_reductase"/>
</dbReference>
<comment type="caution">
    <text evidence="7">The sequence shown here is derived from an EMBL/GenBank/DDBJ whole genome shotgun (WGS) entry which is preliminary data.</text>
</comment>
<dbReference type="SUPFAM" id="SSF48179">
    <property type="entry name" value="6-phosphogluconate dehydrogenase C-terminal domain-like"/>
    <property type="match status" value="1"/>
</dbReference>
<protein>
    <recommendedName>
        <fullName evidence="2 3">Pyrroline-5-carboxylate reductase</fullName>
        <shortName evidence="2">P5C reductase</shortName>
        <shortName evidence="2">P5CR</shortName>
        <ecNumber evidence="2 3">1.5.1.2</ecNumber>
    </recommendedName>
    <alternativeName>
        <fullName evidence="2">PCA reductase</fullName>
    </alternativeName>
</protein>
<evidence type="ECO:0000313" key="7">
    <source>
        <dbReference type="EMBL" id="KIL35771.1"/>
    </source>
</evidence>
<gene>
    <name evidence="2" type="primary">proC</name>
    <name evidence="7" type="ORF">SD71_10165</name>
</gene>
<dbReference type="Pfam" id="PF14748">
    <property type="entry name" value="P5CR_dimer"/>
    <property type="match status" value="1"/>
</dbReference>
<comment type="function">
    <text evidence="2">Catalyzes the reduction of 1-pyrroline-5-carboxylate (PCA) to L-proline.</text>
</comment>
<dbReference type="InterPro" id="IPR008927">
    <property type="entry name" value="6-PGluconate_DH-like_C_sf"/>
</dbReference>
<evidence type="ECO:0000256" key="3">
    <source>
        <dbReference type="NCBIfam" id="TIGR00112"/>
    </source>
</evidence>
<evidence type="ECO:0000259" key="6">
    <source>
        <dbReference type="Pfam" id="PF14748"/>
    </source>
</evidence>
<keyword evidence="2 4" id="KW-0560">Oxidoreductase</keyword>
<comment type="pathway">
    <text evidence="2 4">Amino-acid biosynthesis; L-proline biosynthesis; L-proline from L-glutamate 5-semialdehyde: step 1/1.</text>
</comment>
<accession>A0ABR5A3Z5</accession>
<dbReference type="InterPro" id="IPR036291">
    <property type="entry name" value="NAD(P)-bd_dom_sf"/>
</dbReference>
<name>A0ABR5A3Z5_9BACL</name>
<reference evidence="7 8" key="1">
    <citation type="submission" date="2014-12" db="EMBL/GenBank/DDBJ databases">
        <title>Draft genome sequence of Cohnella kolymensis strain B-2846.</title>
        <authorList>
            <person name="Karlyshev A.V."/>
            <person name="Kudryashova E.B."/>
        </authorList>
    </citation>
    <scope>NUCLEOTIDE SEQUENCE [LARGE SCALE GENOMIC DNA]</scope>
    <source>
        <strain evidence="7 8">VKM B-2846</strain>
    </source>
</reference>
<dbReference type="PIRSF" id="PIRSF000193">
    <property type="entry name" value="Pyrrol-5-carb_rd"/>
    <property type="match status" value="1"/>
</dbReference>
<dbReference type="InterPro" id="IPR029036">
    <property type="entry name" value="P5CR_dimer"/>
</dbReference>
<dbReference type="PANTHER" id="PTHR11645:SF49">
    <property type="entry name" value="PYRROLINE-5-CARBOXYLATE REDUCTASE 1"/>
    <property type="match status" value="1"/>
</dbReference>
<evidence type="ECO:0000256" key="1">
    <source>
        <dbReference type="ARBA" id="ARBA00005525"/>
    </source>
</evidence>
<evidence type="ECO:0000256" key="4">
    <source>
        <dbReference type="RuleBase" id="RU003903"/>
    </source>
</evidence>
<dbReference type="InterPro" id="IPR053790">
    <property type="entry name" value="P5CR-like_CS"/>
</dbReference>
<keyword evidence="8" id="KW-1185">Reference proteome</keyword>
<dbReference type="HAMAP" id="MF_01925">
    <property type="entry name" value="P5C_reductase"/>
    <property type="match status" value="1"/>
</dbReference>
<dbReference type="EC" id="1.5.1.2" evidence="2 3"/>
<dbReference type="Proteomes" id="UP000054526">
    <property type="component" value="Unassembled WGS sequence"/>
</dbReference>
<dbReference type="NCBIfam" id="TIGR00112">
    <property type="entry name" value="proC"/>
    <property type="match status" value="1"/>
</dbReference>
<evidence type="ECO:0000256" key="2">
    <source>
        <dbReference type="HAMAP-Rule" id="MF_01925"/>
    </source>
</evidence>
<dbReference type="InterPro" id="IPR028939">
    <property type="entry name" value="P5C_Rdtase_cat_N"/>
</dbReference>
<organism evidence="7 8">
    <name type="scientific">Cohnella kolymensis</name>
    <dbReference type="NCBI Taxonomy" id="1590652"/>
    <lineage>
        <taxon>Bacteria</taxon>
        <taxon>Bacillati</taxon>
        <taxon>Bacillota</taxon>
        <taxon>Bacilli</taxon>
        <taxon>Bacillales</taxon>
        <taxon>Paenibacillaceae</taxon>
        <taxon>Cohnella</taxon>
    </lineage>
</organism>
<feature type="domain" description="Pyrroline-5-carboxylate reductase dimerisation" evidence="6">
    <location>
        <begin position="166"/>
        <end position="270"/>
    </location>
</feature>
<dbReference type="PROSITE" id="PS00521">
    <property type="entry name" value="P5CR"/>
    <property type="match status" value="1"/>
</dbReference>
<dbReference type="Pfam" id="PF03807">
    <property type="entry name" value="F420_oxidored"/>
    <property type="match status" value="1"/>
</dbReference>
<dbReference type="EMBL" id="JXAL01000016">
    <property type="protein sequence ID" value="KIL35771.1"/>
    <property type="molecule type" value="Genomic_DNA"/>
</dbReference>
<proteinExistence type="inferred from homology"/>
<dbReference type="Gene3D" id="1.10.3730.10">
    <property type="entry name" value="ProC C-terminal domain-like"/>
    <property type="match status" value="1"/>
</dbReference>
<evidence type="ECO:0000313" key="8">
    <source>
        <dbReference type="Proteomes" id="UP000054526"/>
    </source>
</evidence>
<comment type="subcellular location">
    <subcellularLocation>
        <location evidence="2">Cytoplasm</location>
    </subcellularLocation>
</comment>
<dbReference type="PANTHER" id="PTHR11645">
    <property type="entry name" value="PYRROLINE-5-CARBOXYLATE REDUCTASE"/>
    <property type="match status" value="1"/>
</dbReference>
<dbReference type="RefSeq" id="WP_041062319.1">
    <property type="nucleotide sequence ID" value="NZ_JXAL01000016.1"/>
</dbReference>
<evidence type="ECO:0000259" key="5">
    <source>
        <dbReference type="Pfam" id="PF03807"/>
    </source>
</evidence>
<dbReference type="Gene3D" id="3.40.50.720">
    <property type="entry name" value="NAD(P)-binding Rossmann-like Domain"/>
    <property type="match status" value="1"/>
</dbReference>
<comment type="similarity">
    <text evidence="1 2 4">Belongs to the pyrroline-5-carboxylate reductase family.</text>
</comment>
<feature type="domain" description="Pyrroline-5-carboxylate reductase catalytic N-terminal" evidence="5">
    <location>
        <begin position="6"/>
        <end position="103"/>
    </location>
</feature>
<keyword evidence="2 4" id="KW-0521">NADP</keyword>
<dbReference type="SUPFAM" id="SSF51735">
    <property type="entry name" value="NAD(P)-binding Rossmann-fold domains"/>
    <property type="match status" value="1"/>
</dbReference>
<comment type="catalytic activity">
    <reaction evidence="2">
        <text>L-proline + NAD(+) = (S)-1-pyrroline-5-carboxylate + NADH + 2 H(+)</text>
        <dbReference type="Rhea" id="RHEA:14105"/>
        <dbReference type="ChEBI" id="CHEBI:15378"/>
        <dbReference type="ChEBI" id="CHEBI:17388"/>
        <dbReference type="ChEBI" id="CHEBI:57540"/>
        <dbReference type="ChEBI" id="CHEBI:57945"/>
        <dbReference type="ChEBI" id="CHEBI:60039"/>
        <dbReference type="EC" id="1.5.1.2"/>
    </reaction>
</comment>
<keyword evidence="2 4" id="KW-0028">Amino-acid biosynthesis</keyword>
<keyword evidence="2" id="KW-0963">Cytoplasm</keyword>
<comment type="catalytic activity">
    <reaction evidence="2 4">
        <text>L-proline + NADP(+) = (S)-1-pyrroline-5-carboxylate + NADPH + 2 H(+)</text>
        <dbReference type="Rhea" id="RHEA:14109"/>
        <dbReference type="ChEBI" id="CHEBI:15378"/>
        <dbReference type="ChEBI" id="CHEBI:17388"/>
        <dbReference type="ChEBI" id="CHEBI:57783"/>
        <dbReference type="ChEBI" id="CHEBI:58349"/>
        <dbReference type="ChEBI" id="CHEBI:60039"/>
        <dbReference type="EC" id="1.5.1.2"/>
    </reaction>
</comment>